<comment type="caution">
    <text evidence="1">The sequence shown here is derived from an EMBL/GenBank/DDBJ whole genome shotgun (WGS) entry which is preliminary data.</text>
</comment>
<dbReference type="Proteomes" id="UP000805649">
    <property type="component" value="Unassembled WGS sequence"/>
</dbReference>
<gene>
    <name evidence="1" type="ORF">CTRU02_211174</name>
</gene>
<proteinExistence type="predicted"/>
<evidence type="ECO:0000313" key="1">
    <source>
        <dbReference type="EMBL" id="KAL0934375.1"/>
    </source>
</evidence>
<organism evidence="1 2">
    <name type="scientific">Colletotrichum truncatum</name>
    <name type="common">Anthracnose fungus</name>
    <name type="synonym">Colletotrichum capsici</name>
    <dbReference type="NCBI Taxonomy" id="5467"/>
    <lineage>
        <taxon>Eukaryota</taxon>
        <taxon>Fungi</taxon>
        <taxon>Dikarya</taxon>
        <taxon>Ascomycota</taxon>
        <taxon>Pezizomycotina</taxon>
        <taxon>Sordariomycetes</taxon>
        <taxon>Hypocreomycetidae</taxon>
        <taxon>Glomerellales</taxon>
        <taxon>Glomerellaceae</taxon>
        <taxon>Colletotrichum</taxon>
        <taxon>Colletotrichum truncatum species complex</taxon>
    </lineage>
</organism>
<protein>
    <submittedName>
        <fullName evidence="1">Uncharacterized protein</fullName>
    </submittedName>
</protein>
<reference evidence="1 2" key="1">
    <citation type="journal article" date="2020" name="Phytopathology">
        <title>Genome Sequence Resources of Colletotrichum truncatum, C. plurivorum, C. musicola, and C. sojae: Four Species Pathogenic to Soybean (Glycine max).</title>
        <authorList>
            <person name="Rogerio F."/>
            <person name="Boufleur T.R."/>
            <person name="Ciampi-Guillardi M."/>
            <person name="Sukno S.A."/>
            <person name="Thon M.R."/>
            <person name="Massola Junior N.S."/>
            <person name="Baroncelli R."/>
        </authorList>
    </citation>
    <scope>NUCLEOTIDE SEQUENCE [LARGE SCALE GENOMIC DNA]</scope>
    <source>
        <strain evidence="1 2">CMES1059</strain>
    </source>
</reference>
<evidence type="ECO:0000313" key="2">
    <source>
        <dbReference type="Proteomes" id="UP000805649"/>
    </source>
</evidence>
<accession>A0ACC3YR16</accession>
<keyword evidence="2" id="KW-1185">Reference proteome</keyword>
<sequence length="242" mass="28202">MCMRVFALHRCFTEADGGCDNYWAEYVAVEECNKHMLPGLPQADCRAVWGGFEREMSSRVNRHDFYIRHPKMCRICEHAHELARLQAEAERERRGEFSDRVQTLLQNAERRAQLNEGAFMYRCYNEMWDAARNLVGGLGRKADAVWDSIEAALYRHFGVEGLARPDIQGLIASLQDAKRVLVDHVKVTTREMAVALVGPKDNWDEDEETERYQEEDRKRQRLAARKAERVGRRAAREREEEE</sequence>
<name>A0ACC3YR16_COLTU</name>
<dbReference type="EMBL" id="VUJX02000007">
    <property type="protein sequence ID" value="KAL0934375.1"/>
    <property type="molecule type" value="Genomic_DNA"/>
</dbReference>